<dbReference type="EMBL" id="NSIT01000043">
    <property type="protein sequence ID" value="PJE79871.1"/>
    <property type="molecule type" value="Genomic_DNA"/>
</dbReference>
<proteinExistence type="predicted"/>
<organism evidence="3">
    <name type="scientific">invertebrate metagenome</name>
    <dbReference type="NCBI Taxonomy" id="1711999"/>
    <lineage>
        <taxon>unclassified sequences</taxon>
        <taxon>metagenomes</taxon>
        <taxon>organismal metagenomes</taxon>
    </lineage>
</organism>
<dbReference type="SMART" id="SM01103">
    <property type="entry name" value="CRS1_YhbY"/>
    <property type="match status" value="1"/>
</dbReference>
<dbReference type="PROSITE" id="PS51295">
    <property type="entry name" value="CRM"/>
    <property type="match status" value="1"/>
</dbReference>
<feature type="domain" description="CRM" evidence="2">
    <location>
        <begin position="1"/>
        <end position="97"/>
    </location>
</feature>
<dbReference type="SUPFAM" id="SSF75471">
    <property type="entry name" value="YhbY-like"/>
    <property type="match status" value="1"/>
</dbReference>
<gene>
    <name evidence="3" type="primary">yhbY</name>
    <name evidence="3" type="ORF">CI610_01146</name>
</gene>
<evidence type="ECO:0000259" key="2">
    <source>
        <dbReference type="PROSITE" id="PS51295"/>
    </source>
</evidence>
<protein>
    <submittedName>
        <fullName evidence="3">RNA-binding protein YhbY</fullName>
    </submittedName>
</protein>
<dbReference type="InterPro" id="IPR035920">
    <property type="entry name" value="YhbY-like_sf"/>
</dbReference>
<dbReference type="AlphaFoldDB" id="A0A2H9T9E1"/>
<dbReference type="Gene3D" id="3.30.110.60">
    <property type="entry name" value="YhbY-like"/>
    <property type="match status" value="1"/>
</dbReference>
<accession>A0A2H9T9E1</accession>
<name>A0A2H9T9E1_9ZZZZ</name>
<dbReference type="GO" id="GO:0003723">
    <property type="term" value="F:RNA binding"/>
    <property type="evidence" value="ECO:0007669"/>
    <property type="project" value="UniProtKB-KW"/>
</dbReference>
<keyword evidence="1" id="KW-0694">RNA-binding</keyword>
<comment type="caution">
    <text evidence="3">The sequence shown here is derived from an EMBL/GenBank/DDBJ whole genome shotgun (WGS) entry which is preliminary data.</text>
</comment>
<dbReference type="Pfam" id="PF01985">
    <property type="entry name" value="CRS1_YhbY"/>
    <property type="match status" value="1"/>
</dbReference>
<dbReference type="InterPro" id="IPR051925">
    <property type="entry name" value="RNA-binding_domain"/>
</dbReference>
<dbReference type="PANTHER" id="PTHR40065:SF3">
    <property type="entry name" value="RNA-BINDING PROTEIN YHBY"/>
    <property type="match status" value="1"/>
</dbReference>
<dbReference type="InterPro" id="IPR001890">
    <property type="entry name" value="RNA-binding_CRM"/>
</dbReference>
<dbReference type="PANTHER" id="PTHR40065">
    <property type="entry name" value="RNA-BINDING PROTEIN YHBY"/>
    <property type="match status" value="1"/>
</dbReference>
<reference evidence="3" key="1">
    <citation type="journal article" date="2017" name="Appl. Environ. Microbiol.">
        <title>Molecular characterization of an Endozoicomonas-like organism causing infection in king scallop Pecten maximus L.</title>
        <authorList>
            <person name="Cano I."/>
            <person name="van Aerle R."/>
            <person name="Ross S."/>
            <person name="Verner-Jeffreys D.W."/>
            <person name="Paley R.K."/>
            <person name="Rimmer G."/>
            <person name="Ryder D."/>
            <person name="Hooper P."/>
            <person name="Stone D."/>
            <person name="Feist S.W."/>
        </authorList>
    </citation>
    <scope>NUCLEOTIDE SEQUENCE</scope>
</reference>
<sequence>MNLSTARKKHFRTVGHALKPVVTVADKGLTEGVINETLRALDDHELIKVKFAVGDRTVKQQMITELSQKTGAEVIQTIGHIALIFKPADEPNPTLSNLTRTSLND</sequence>
<evidence type="ECO:0000313" key="3">
    <source>
        <dbReference type="EMBL" id="PJE79871.1"/>
    </source>
</evidence>
<evidence type="ECO:0000256" key="1">
    <source>
        <dbReference type="ARBA" id="ARBA00022884"/>
    </source>
</evidence>